<gene>
    <name evidence="2" type="ORF">BpHYR1_026038</name>
</gene>
<proteinExistence type="predicted"/>
<evidence type="ECO:0000256" key="1">
    <source>
        <dbReference type="SAM" id="Phobius"/>
    </source>
</evidence>
<accession>A0A3M7T0D9</accession>
<organism evidence="2 3">
    <name type="scientific">Brachionus plicatilis</name>
    <name type="common">Marine rotifer</name>
    <name type="synonym">Brachionus muelleri</name>
    <dbReference type="NCBI Taxonomy" id="10195"/>
    <lineage>
        <taxon>Eukaryota</taxon>
        <taxon>Metazoa</taxon>
        <taxon>Spiralia</taxon>
        <taxon>Gnathifera</taxon>
        <taxon>Rotifera</taxon>
        <taxon>Eurotatoria</taxon>
        <taxon>Monogononta</taxon>
        <taxon>Pseudotrocha</taxon>
        <taxon>Ploima</taxon>
        <taxon>Brachionidae</taxon>
        <taxon>Brachionus</taxon>
    </lineage>
</organism>
<keyword evidence="3" id="KW-1185">Reference proteome</keyword>
<keyword evidence="1" id="KW-0812">Transmembrane</keyword>
<protein>
    <submittedName>
        <fullName evidence="2">Uncharacterized protein</fullName>
    </submittedName>
</protein>
<feature type="transmembrane region" description="Helical" evidence="1">
    <location>
        <begin position="27"/>
        <end position="45"/>
    </location>
</feature>
<comment type="caution">
    <text evidence="2">The sequence shown here is derived from an EMBL/GenBank/DDBJ whole genome shotgun (WGS) entry which is preliminary data.</text>
</comment>
<keyword evidence="1" id="KW-0472">Membrane</keyword>
<name>A0A3M7T0D9_BRAPC</name>
<sequence>MKTIKDKYKYALKIYFYMHHRCMNHPIYYKKLLLLIGVMVIHTICYNTNKVMLNLILLKVLLALVTRQIKDTGKFNPNSNFYLKRQKLAQTIFVLRNYGALSWFQFVRFNSLTFRINWIETNLNNCILQRFCTSVTESNIDVQKKTYKADDSVTSFNLTYQKL</sequence>
<dbReference type="Proteomes" id="UP000276133">
    <property type="component" value="Unassembled WGS sequence"/>
</dbReference>
<dbReference type="EMBL" id="REGN01000509">
    <property type="protein sequence ID" value="RNA41369.1"/>
    <property type="molecule type" value="Genomic_DNA"/>
</dbReference>
<evidence type="ECO:0000313" key="3">
    <source>
        <dbReference type="Proteomes" id="UP000276133"/>
    </source>
</evidence>
<keyword evidence="1" id="KW-1133">Transmembrane helix</keyword>
<dbReference type="AlphaFoldDB" id="A0A3M7T0D9"/>
<reference evidence="2 3" key="1">
    <citation type="journal article" date="2018" name="Sci. Rep.">
        <title>Genomic signatures of local adaptation to the degree of environmental predictability in rotifers.</title>
        <authorList>
            <person name="Franch-Gras L."/>
            <person name="Hahn C."/>
            <person name="Garcia-Roger E.M."/>
            <person name="Carmona M.J."/>
            <person name="Serra M."/>
            <person name="Gomez A."/>
        </authorList>
    </citation>
    <scope>NUCLEOTIDE SEQUENCE [LARGE SCALE GENOMIC DNA]</scope>
    <source>
        <strain evidence="2">HYR1</strain>
    </source>
</reference>
<evidence type="ECO:0000313" key="2">
    <source>
        <dbReference type="EMBL" id="RNA41369.1"/>
    </source>
</evidence>